<accession>A0A4Q2FJP2</accession>
<name>A0A4Q2FJP2_STROR</name>
<comment type="caution">
    <text evidence="1">The sequence shown here is derived from an EMBL/GenBank/DDBJ whole genome shotgun (WGS) entry which is preliminary data.</text>
</comment>
<dbReference type="Proteomes" id="UP000289921">
    <property type="component" value="Unassembled WGS sequence"/>
</dbReference>
<dbReference type="Gene3D" id="3.40.570.10">
    <property type="entry name" value="Extracellular Endonuclease, subunit A"/>
    <property type="match status" value="1"/>
</dbReference>
<protein>
    <submittedName>
        <fullName evidence="1">Competence protein</fullName>
    </submittedName>
</protein>
<organism evidence="1 2">
    <name type="scientific">Streptococcus oralis</name>
    <dbReference type="NCBI Taxonomy" id="1303"/>
    <lineage>
        <taxon>Bacteria</taxon>
        <taxon>Bacillati</taxon>
        <taxon>Bacillota</taxon>
        <taxon>Bacilli</taxon>
        <taxon>Lactobacillales</taxon>
        <taxon>Streptococcaceae</taxon>
        <taxon>Streptococcus</taxon>
    </lineage>
</organism>
<sequence length="248" mass="28968">MNRIPTEEYLKNIITPKVLEQLGVSCYNDLKFDQGSFKVPIKLNKRFSEHNLNFYDCKIVQIDGKNHHLPLGCEVMLSNATLSTSKRPNLGSFDYDNLNCTSDSITPEGWDSNLNVPQGETYIHRAHIVAHELFEDWRWKEDRDIKYFTQAAWSNLSSQNASIGKNQAYYEWLIKNKLLKDKDLEINYRVQLIYEEDEILPRGTHIRAVYMKKSNLYNVVDQINAFIPNADPRLDINYKKAVFTIKEN</sequence>
<evidence type="ECO:0000313" key="1">
    <source>
        <dbReference type="EMBL" id="RXX20584.1"/>
    </source>
</evidence>
<proteinExistence type="predicted"/>
<dbReference type="InterPro" id="IPR044929">
    <property type="entry name" value="DNA/RNA_non-sp_Endonuclease_sf"/>
</dbReference>
<dbReference type="RefSeq" id="WP_129313762.1">
    <property type="nucleotide sequence ID" value="NZ_CAJTEH010000003.1"/>
</dbReference>
<gene>
    <name evidence="1" type="ORF">DF217_09180</name>
</gene>
<reference evidence="1 2" key="1">
    <citation type="submission" date="2018-05" db="EMBL/GenBank/DDBJ databases">
        <title>Streptococcus from otitis media.</title>
        <authorList>
            <person name="Wayes A.M."/>
            <person name="Jakubovics N.S."/>
        </authorList>
    </citation>
    <scope>NUCLEOTIDE SEQUENCE [LARGE SCALE GENOMIC DNA]</scope>
    <source>
        <strain evidence="1 2">NU39</strain>
    </source>
</reference>
<dbReference type="EMBL" id="QEWK01000006">
    <property type="protein sequence ID" value="RXX20584.1"/>
    <property type="molecule type" value="Genomic_DNA"/>
</dbReference>
<evidence type="ECO:0000313" key="2">
    <source>
        <dbReference type="Proteomes" id="UP000289921"/>
    </source>
</evidence>
<dbReference type="AlphaFoldDB" id="A0A4Q2FJP2"/>